<dbReference type="PANTHER" id="PTHR22957:SF27">
    <property type="entry name" value="TBC1 DOMAIN FAMILY MEMBER 13"/>
    <property type="match status" value="1"/>
</dbReference>
<dbReference type="InterPro" id="IPR035969">
    <property type="entry name" value="Rab-GAP_TBC_sf"/>
</dbReference>
<accession>A0ABR2JC56</accession>
<proteinExistence type="predicted"/>
<name>A0ABR2JC56_9EUKA</name>
<dbReference type="Pfam" id="PF00566">
    <property type="entry name" value="RabGAP-TBC"/>
    <property type="match status" value="1"/>
</dbReference>
<evidence type="ECO:0000313" key="2">
    <source>
        <dbReference type="EMBL" id="KAK8875386.1"/>
    </source>
</evidence>
<evidence type="ECO:0000259" key="1">
    <source>
        <dbReference type="PROSITE" id="PS50086"/>
    </source>
</evidence>
<protein>
    <recommendedName>
        <fullName evidence="1">Rab-GAP TBC domain-containing protein</fullName>
    </recommendedName>
</protein>
<organism evidence="2 3">
    <name type="scientific">Tritrichomonas musculus</name>
    <dbReference type="NCBI Taxonomy" id="1915356"/>
    <lineage>
        <taxon>Eukaryota</taxon>
        <taxon>Metamonada</taxon>
        <taxon>Parabasalia</taxon>
        <taxon>Tritrichomonadida</taxon>
        <taxon>Tritrichomonadidae</taxon>
        <taxon>Tritrichomonas</taxon>
    </lineage>
</organism>
<dbReference type="PANTHER" id="PTHR22957">
    <property type="entry name" value="TBC1 DOMAIN FAMILY MEMBER GTPASE-ACTIVATING PROTEIN"/>
    <property type="match status" value="1"/>
</dbReference>
<gene>
    <name evidence="2" type="ORF">M9Y10_005551</name>
</gene>
<dbReference type="SUPFAM" id="SSF47923">
    <property type="entry name" value="Ypt/Rab-GAP domain of gyp1p"/>
    <property type="match status" value="2"/>
</dbReference>
<dbReference type="Gene3D" id="1.10.8.270">
    <property type="entry name" value="putative rabgap domain of human tbc1 domain family member 14 like domains"/>
    <property type="match status" value="1"/>
</dbReference>
<dbReference type="Gene3D" id="1.10.472.80">
    <property type="entry name" value="Ypt/Rab-GAP domain of gyp1p, domain 3"/>
    <property type="match status" value="1"/>
</dbReference>
<dbReference type="InterPro" id="IPR000195">
    <property type="entry name" value="Rab-GAP-TBC_dom"/>
</dbReference>
<dbReference type="PROSITE" id="PS50086">
    <property type="entry name" value="TBC_RABGAP"/>
    <property type="match status" value="1"/>
</dbReference>
<keyword evidence="3" id="KW-1185">Reference proteome</keyword>
<dbReference type="EMBL" id="JAPFFF010000012">
    <property type="protein sequence ID" value="KAK8875386.1"/>
    <property type="molecule type" value="Genomic_DNA"/>
</dbReference>
<feature type="domain" description="Rab-GAP TBC" evidence="1">
    <location>
        <begin position="37"/>
        <end position="284"/>
    </location>
</feature>
<sequence length="367" mass="43273">MEDDLPQFLILPLVQPDQDDEINTDKIRELTSNGLDHTEPEDRCVAWLVLLDIYPHFARKWPSVLEELVSLYETYVECFKIKDWENKHLNIYINDNEIFNLPNNTMMGQIHSDLVRTRRNIIILPIEEPDDGQPKGSFSHFETHLRRLERILYILGNVNQNIQYMQGFNELIMPFYYTLYCAKSLFKNEFVIEALTFHCLHQLLSYTELKDLFTTDDKSSIILSKLNDFDNILSSHCSLANKVINDEFHIPHTNYCFRWFVLMFSQEFEMEVLQQVWDALFTHFDDLVNFEFYIGCAKVELVQNDLIGKDYAETLELLQNIEIPNINQLLNKANEWWKKDHDPSLINVVAFKVSSAVKGLFTKLTKE</sequence>
<comment type="caution">
    <text evidence="2">The sequence shown here is derived from an EMBL/GenBank/DDBJ whole genome shotgun (WGS) entry which is preliminary data.</text>
</comment>
<evidence type="ECO:0000313" key="3">
    <source>
        <dbReference type="Proteomes" id="UP001470230"/>
    </source>
</evidence>
<reference evidence="2 3" key="1">
    <citation type="submission" date="2024-04" db="EMBL/GenBank/DDBJ databases">
        <title>Tritrichomonas musculus Genome.</title>
        <authorList>
            <person name="Alves-Ferreira E."/>
            <person name="Grigg M."/>
            <person name="Lorenzi H."/>
            <person name="Galac M."/>
        </authorList>
    </citation>
    <scope>NUCLEOTIDE SEQUENCE [LARGE SCALE GENOMIC DNA]</scope>
    <source>
        <strain evidence="2 3">EAF2021</strain>
    </source>
</reference>
<dbReference type="Proteomes" id="UP001470230">
    <property type="component" value="Unassembled WGS sequence"/>
</dbReference>
<dbReference type="SMART" id="SM00164">
    <property type="entry name" value="TBC"/>
    <property type="match status" value="1"/>
</dbReference>